<protein>
    <submittedName>
        <fullName evidence="3">Helix-turn-helix domain-containing protein</fullName>
    </submittedName>
</protein>
<dbReference type="SMART" id="SM00530">
    <property type="entry name" value="HTH_XRE"/>
    <property type="match status" value="1"/>
</dbReference>
<dbReference type="Pfam" id="PF01381">
    <property type="entry name" value="HTH_3"/>
    <property type="match status" value="1"/>
</dbReference>
<name>A0AB39HHR9_9BACI</name>
<dbReference type="InterPro" id="IPR010982">
    <property type="entry name" value="Lambda_DNA-bd_dom_sf"/>
</dbReference>
<feature type="domain" description="HTH cro/C1-type" evidence="2">
    <location>
        <begin position="8"/>
        <end position="67"/>
    </location>
</feature>
<dbReference type="RefSeq" id="WP_368652154.1">
    <property type="nucleotide sequence ID" value="NZ_CP162599.1"/>
</dbReference>
<dbReference type="CDD" id="cd00093">
    <property type="entry name" value="HTH_XRE"/>
    <property type="match status" value="1"/>
</dbReference>
<dbReference type="PANTHER" id="PTHR46558">
    <property type="entry name" value="TRACRIPTIONAL REGULATORY PROTEIN-RELATED-RELATED"/>
    <property type="match status" value="1"/>
</dbReference>
<dbReference type="AlphaFoldDB" id="A0AB39HHR9"/>
<dbReference type="EMBL" id="CP162599">
    <property type="protein sequence ID" value="XDK31427.1"/>
    <property type="molecule type" value="Genomic_DNA"/>
</dbReference>
<organism evidence="3">
    <name type="scientific">Ornithinibacillus sp. 4-3</name>
    <dbReference type="NCBI Taxonomy" id="3231488"/>
    <lineage>
        <taxon>Bacteria</taxon>
        <taxon>Bacillati</taxon>
        <taxon>Bacillota</taxon>
        <taxon>Bacilli</taxon>
        <taxon>Bacillales</taxon>
        <taxon>Bacillaceae</taxon>
        <taxon>Ornithinibacillus</taxon>
    </lineage>
</organism>
<evidence type="ECO:0000259" key="2">
    <source>
        <dbReference type="PROSITE" id="PS50943"/>
    </source>
</evidence>
<dbReference type="PANTHER" id="PTHR46558:SF14">
    <property type="entry name" value="HTH-TYPE TRANSCRIPTIONAL REGULATOR ANSR"/>
    <property type="match status" value="1"/>
</dbReference>
<dbReference type="SUPFAM" id="SSF47413">
    <property type="entry name" value="lambda repressor-like DNA-binding domains"/>
    <property type="match status" value="1"/>
</dbReference>
<gene>
    <name evidence="3" type="ORF">AB4Y30_10330</name>
</gene>
<sequence>MEHFSRILRSYREELKKEDSKWTQRYVAEKIGVARVTYTAYENGTKTPPLDVVLQIASVFNVSVDYLIGRTRYTELLENIIAAFNNDPTLEKWYLDLPYNDINSLRKLKRIYDILQEEE</sequence>
<evidence type="ECO:0000256" key="1">
    <source>
        <dbReference type="ARBA" id="ARBA00023125"/>
    </source>
</evidence>
<dbReference type="Gene3D" id="1.10.260.40">
    <property type="entry name" value="lambda repressor-like DNA-binding domains"/>
    <property type="match status" value="1"/>
</dbReference>
<dbReference type="GO" id="GO:0003677">
    <property type="term" value="F:DNA binding"/>
    <property type="evidence" value="ECO:0007669"/>
    <property type="project" value="UniProtKB-KW"/>
</dbReference>
<keyword evidence="1" id="KW-0238">DNA-binding</keyword>
<dbReference type="InterPro" id="IPR001387">
    <property type="entry name" value="Cro/C1-type_HTH"/>
</dbReference>
<dbReference type="PROSITE" id="PS50943">
    <property type="entry name" value="HTH_CROC1"/>
    <property type="match status" value="1"/>
</dbReference>
<reference evidence="3" key="1">
    <citation type="submission" date="2024-07" db="EMBL/GenBank/DDBJ databases">
        <title>Halotolerant mesophilic bacterium Ornithinibacillus sp. 4-3, sp. nov., isolated from soil.</title>
        <authorList>
            <person name="Sidarenka A.V."/>
            <person name="Guliayeva D.E."/>
            <person name="Leanovich S.I."/>
            <person name="Hileuskaya K.S."/>
            <person name="Akhremchuk A.E."/>
            <person name="Sikolenko M.A."/>
            <person name="Valentovich L.N."/>
        </authorList>
    </citation>
    <scope>NUCLEOTIDE SEQUENCE</scope>
    <source>
        <strain evidence="3">4-3</strain>
    </source>
</reference>
<proteinExistence type="predicted"/>
<accession>A0AB39HHR9</accession>
<evidence type="ECO:0000313" key="3">
    <source>
        <dbReference type="EMBL" id="XDK31427.1"/>
    </source>
</evidence>